<evidence type="ECO:0000313" key="1">
    <source>
        <dbReference type="EMBL" id="CAG2057863.1"/>
    </source>
</evidence>
<evidence type="ECO:0000313" key="2">
    <source>
        <dbReference type="Proteomes" id="UP001153148"/>
    </source>
</evidence>
<reference evidence="1" key="1">
    <citation type="submission" date="2021-03" db="EMBL/GenBank/DDBJ databases">
        <authorList>
            <person name="Tran Van P."/>
        </authorList>
    </citation>
    <scope>NUCLEOTIDE SEQUENCE</scope>
</reference>
<accession>A0ABN7NXK7</accession>
<feature type="non-terminal residue" evidence="1">
    <location>
        <position position="99"/>
    </location>
</feature>
<evidence type="ECO:0008006" key="3">
    <source>
        <dbReference type="Google" id="ProtNLM"/>
    </source>
</evidence>
<protein>
    <recommendedName>
        <fullName evidence="3">Very-long-chain 3-oxoacyl-CoA synthase</fullName>
    </recommendedName>
</protein>
<proteinExistence type="predicted"/>
<gene>
    <name evidence="1" type="ORF">TPAB3V08_LOCUS4838</name>
</gene>
<sequence length="99" mass="11563">MSFNMWTGYGIRSEYNVISVACVEMASVCWHYYMSKIIDLLDTSEVIRVNTSWIGYHSPSTHVLVFFVLRKKNNQITPLHLVHHFGMPFLGFVCVRFFP</sequence>
<comment type="caution">
    <text evidence="1">The sequence shown here is derived from an EMBL/GenBank/DDBJ whole genome shotgun (WGS) entry which is preliminary data.</text>
</comment>
<dbReference type="Proteomes" id="UP001153148">
    <property type="component" value="Unassembled WGS sequence"/>
</dbReference>
<dbReference type="EMBL" id="CAJPIN010006175">
    <property type="protein sequence ID" value="CAG2057863.1"/>
    <property type="molecule type" value="Genomic_DNA"/>
</dbReference>
<name>A0ABN7NXK7_TIMPD</name>
<keyword evidence="2" id="KW-1185">Reference proteome</keyword>
<organism evidence="1 2">
    <name type="scientific">Timema podura</name>
    <name type="common">Walking stick</name>
    <dbReference type="NCBI Taxonomy" id="61482"/>
    <lineage>
        <taxon>Eukaryota</taxon>
        <taxon>Metazoa</taxon>
        <taxon>Ecdysozoa</taxon>
        <taxon>Arthropoda</taxon>
        <taxon>Hexapoda</taxon>
        <taxon>Insecta</taxon>
        <taxon>Pterygota</taxon>
        <taxon>Neoptera</taxon>
        <taxon>Polyneoptera</taxon>
        <taxon>Phasmatodea</taxon>
        <taxon>Timematodea</taxon>
        <taxon>Timematoidea</taxon>
        <taxon>Timematidae</taxon>
        <taxon>Timema</taxon>
    </lineage>
</organism>